<protein>
    <submittedName>
        <fullName evidence="1">Uncharacterized protein</fullName>
    </submittedName>
</protein>
<evidence type="ECO:0000313" key="1">
    <source>
        <dbReference type="EMBL" id="CAJ1821436.1"/>
    </source>
</evidence>
<dbReference type="SUPFAM" id="SSF53335">
    <property type="entry name" value="S-adenosyl-L-methionine-dependent methyltransferases"/>
    <property type="match status" value="1"/>
</dbReference>
<dbReference type="AlphaFoldDB" id="A0AA86RQL2"/>
<reference evidence="1" key="1">
    <citation type="submission" date="2023-10" db="EMBL/GenBank/DDBJ databases">
        <authorList>
            <person name="Domelevo Entfellner J.-B."/>
        </authorList>
    </citation>
    <scope>NUCLEOTIDE SEQUENCE</scope>
</reference>
<dbReference type="GO" id="GO:0008168">
    <property type="term" value="F:methyltransferase activity"/>
    <property type="evidence" value="ECO:0007669"/>
    <property type="project" value="InterPro"/>
</dbReference>
<dbReference type="EMBL" id="OY731398">
    <property type="protein sequence ID" value="CAJ1821436.1"/>
    <property type="molecule type" value="Genomic_DNA"/>
</dbReference>
<name>A0AA86RQL2_9FABA</name>
<accession>A0AA86RQL2</accession>
<dbReference type="InterPro" id="IPR029063">
    <property type="entry name" value="SAM-dependent_MTases_sf"/>
</dbReference>
<keyword evidence="2" id="KW-1185">Reference proteome</keyword>
<organism evidence="1 2">
    <name type="scientific">Sphenostylis stenocarpa</name>
    <dbReference type="NCBI Taxonomy" id="92480"/>
    <lineage>
        <taxon>Eukaryota</taxon>
        <taxon>Viridiplantae</taxon>
        <taxon>Streptophyta</taxon>
        <taxon>Embryophyta</taxon>
        <taxon>Tracheophyta</taxon>
        <taxon>Spermatophyta</taxon>
        <taxon>Magnoliopsida</taxon>
        <taxon>eudicotyledons</taxon>
        <taxon>Gunneridae</taxon>
        <taxon>Pentapetalae</taxon>
        <taxon>rosids</taxon>
        <taxon>fabids</taxon>
        <taxon>Fabales</taxon>
        <taxon>Fabaceae</taxon>
        <taxon>Papilionoideae</taxon>
        <taxon>50 kb inversion clade</taxon>
        <taxon>NPAAA clade</taxon>
        <taxon>indigoferoid/millettioid clade</taxon>
        <taxon>Phaseoleae</taxon>
        <taxon>Sphenostylis</taxon>
    </lineage>
</organism>
<evidence type="ECO:0000313" key="2">
    <source>
        <dbReference type="Proteomes" id="UP001189624"/>
    </source>
</evidence>
<dbReference type="Gene3D" id="3.40.50.150">
    <property type="entry name" value="Vaccinia Virus protein VP39"/>
    <property type="match status" value="2"/>
</dbReference>
<dbReference type="Proteomes" id="UP001189624">
    <property type="component" value="Chromosome 1"/>
</dbReference>
<proteinExistence type="predicted"/>
<gene>
    <name evidence="1" type="ORF">AYBTSS11_LOCUS1155</name>
</gene>
<dbReference type="Pfam" id="PF03492">
    <property type="entry name" value="Methyltransf_7"/>
    <property type="match status" value="3"/>
</dbReference>
<dbReference type="Gramene" id="rna-AYBTSS11_LOCUS1155">
    <property type="protein sequence ID" value="CAJ1821436.1"/>
    <property type="gene ID" value="gene-AYBTSS11_LOCUS1155"/>
</dbReference>
<dbReference type="PANTHER" id="PTHR31009">
    <property type="entry name" value="S-ADENOSYL-L-METHIONINE:CARBOXYL METHYLTRANSFERASE FAMILY PROTEIN"/>
    <property type="match status" value="1"/>
</dbReference>
<dbReference type="InterPro" id="IPR005299">
    <property type="entry name" value="MeTrfase_7"/>
</dbReference>
<sequence>MASFGASNRELLVHMNGGKGESSYANNSLLQKKLMLKANHILEETIMRLYCDSSPNCMKVADLGCSVGPNTLLDPSLGSMEVAPLNKGHCHIVSTSPPEVYKAYLKQYQQDFKLFLKSRSDELAPGGAMVLVLLGNHETPRRTVYEPTVEEIKHVIEEEGSFFIQQLEILILPWDEGISEGGEDSSLDGNIKAELMAKHVRAAMEPLMSTKFGAEVITEVFRRYQKKVVQLMEVEKENLECATFMISMTKRA</sequence>